<accession>K3YLL7</accession>
<dbReference type="EMBL" id="AGNK02003541">
    <property type="status" value="NOT_ANNOTATED_CDS"/>
    <property type="molecule type" value="Genomic_DNA"/>
</dbReference>
<reference evidence="2" key="1">
    <citation type="journal article" date="2012" name="Nat. Biotechnol.">
        <title>Reference genome sequence of the model plant Setaria.</title>
        <authorList>
            <person name="Bennetzen J.L."/>
            <person name="Schmutz J."/>
            <person name="Wang H."/>
            <person name="Percifield R."/>
            <person name="Hawkins J."/>
            <person name="Pontaroli A.C."/>
            <person name="Estep M."/>
            <person name="Feng L."/>
            <person name="Vaughn J.N."/>
            <person name="Grimwood J."/>
            <person name="Jenkins J."/>
            <person name="Barry K."/>
            <person name="Lindquist E."/>
            <person name="Hellsten U."/>
            <person name="Deshpande S."/>
            <person name="Wang X."/>
            <person name="Wu X."/>
            <person name="Mitros T."/>
            <person name="Triplett J."/>
            <person name="Yang X."/>
            <person name="Ye C.Y."/>
            <person name="Mauro-Herrera M."/>
            <person name="Wang L."/>
            <person name="Li P."/>
            <person name="Sharma M."/>
            <person name="Sharma R."/>
            <person name="Ronald P.C."/>
            <person name="Panaud O."/>
            <person name="Kellogg E.A."/>
            <person name="Brutnell T.P."/>
            <person name="Doust A.N."/>
            <person name="Tuskan G.A."/>
            <person name="Rokhsar D."/>
            <person name="Devos K.M."/>
        </authorList>
    </citation>
    <scope>NUCLEOTIDE SEQUENCE [LARGE SCALE GENOMIC DNA]</scope>
    <source>
        <strain evidence="2">cv. Yugu1</strain>
    </source>
</reference>
<dbReference type="HOGENOM" id="CLU_2519310_0_0_1"/>
<dbReference type="eggNOG" id="ENOG502R7AB">
    <property type="taxonomic scope" value="Eukaryota"/>
</dbReference>
<proteinExistence type="predicted"/>
<dbReference type="InParanoid" id="K3YLL7"/>
<name>K3YLL7_SETIT</name>
<dbReference type="AlphaFoldDB" id="K3YLL7"/>
<dbReference type="Gramene" id="KQL00665">
    <property type="protein sequence ID" value="KQL00665"/>
    <property type="gene ID" value="SETIT_015141mg"/>
</dbReference>
<protein>
    <submittedName>
        <fullName evidence="1">Uncharacterized protein</fullName>
    </submittedName>
</protein>
<evidence type="ECO:0000313" key="2">
    <source>
        <dbReference type="Proteomes" id="UP000004995"/>
    </source>
</evidence>
<sequence>PHQTRRPTVLPRGRDRDRLCAVCCRRRGACGRTDRALGWPAIGRRRARGQHAWLLHPLSLGILNVDRVTSLCFSFFKRSGPVHPI</sequence>
<keyword evidence="2" id="KW-1185">Reference proteome</keyword>
<dbReference type="EnsemblPlants" id="KQL00665">
    <property type="protein sequence ID" value="KQL00665"/>
    <property type="gene ID" value="SETIT_015141mg"/>
</dbReference>
<dbReference type="Proteomes" id="UP000004995">
    <property type="component" value="Unassembled WGS sequence"/>
</dbReference>
<reference evidence="1" key="2">
    <citation type="submission" date="2018-08" db="UniProtKB">
        <authorList>
            <consortium name="EnsemblPlants"/>
        </authorList>
    </citation>
    <scope>IDENTIFICATION</scope>
    <source>
        <strain evidence="1">Yugu1</strain>
    </source>
</reference>
<organism evidence="1 2">
    <name type="scientific">Setaria italica</name>
    <name type="common">Foxtail millet</name>
    <name type="synonym">Panicum italicum</name>
    <dbReference type="NCBI Taxonomy" id="4555"/>
    <lineage>
        <taxon>Eukaryota</taxon>
        <taxon>Viridiplantae</taxon>
        <taxon>Streptophyta</taxon>
        <taxon>Embryophyta</taxon>
        <taxon>Tracheophyta</taxon>
        <taxon>Spermatophyta</taxon>
        <taxon>Magnoliopsida</taxon>
        <taxon>Liliopsida</taxon>
        <taxon>Poales</taxon>
        <taxon>Poaceae</taxon>
        <taxon>PACMAD clade</taxon>
        <taxon>Panicoideae</taxon>
        <taxon>Panicodae</taxon>
        <taxon>Paniceae</taxon>
        <taxon>Cenchrinae</taxon>
        <taxon>Setaria</taxon>
    </lineage>
</organism>
<evidence type="ECO:0000313" key="1">
    <source>
        <dbReference type="EnsemblPlants" id="KQL00665"/>
    </source>
</evidence>